<protein>
    <submittedName>
        <fullName evidence="1">Uncharacterized protein</fullName>
    </submittedName>
</protein>
<organism evidence="1 2">
    <name type="scientific">Planktothrix agardhii (strain NIVA-CYA 126/8)</name>
    <dbReference type="NCBI Taxonomy" id="388467"/>
    <lineage>
        <taxon>Bacteria</taxon>
        <taxon>Bacillati</taxon>
        <taxon>Cyanobacteriota</taxon>
        <taxon>Cyanophyceae</taxon>
        <taxon>Oscillatoriophycideae</taxon>
        <taxon>Oscillatoriales</taxon>
        <taxon>Microcoleaceae</taxon>
        <taxon>Planktothrix</taxon>
    </lineage>
</organism>
<dbReference type="HOGENOM" id="CLU_103725_2_0_3"/>
<dbReference type="PATRIC" id="fig|388467.6.peg.3219"/>
<keyword evidence="2" id="KW-1185">Reference proteome</keyword>
<dbReference type="Proteomes" id="UP000027395">
    <property type="component" value="Chromosome"/>
</dbReference>
<evidence type="ECO:0000313" key="2">
    <source>
        <dbReference type="Proteomes" id="UP000027395"/>
    </source>
</evidence>
<dbReference type="AlphaFoldDB" id="A0A073CVM6"/>
<dbReference type="EMBL" id="CM002803">
    <property type="protein sequence ID" value="KEI68070.1"/>
    <property type="molecule type" value="Genomic_DNA"/>
</dbReference>
<dbReference type="STRING" id="388467.A19Y_3273"/>
<name>A0A073CVM6_PLAA1</name>
<reference evidence="1 2" key="1">
    <citation type="journal article" date="2014" name="Appl. Environ. Microbiol.">
        <title>Elucidation of insertion elements encoded on plasmids and in vitro construction of shuttle vectors from the toxic cyanobacterium Planktothrix.</title>
        <authorList>
            <person name="Christiansen G."/>
            <person name="Goesmann A."/>
            <person name="Kurmayer R."/>
        </authorList>
    </citation>
    <scope>NUCLEOTIDE SEQUENCE [LARGE SCALE GENOMIC DNA]</scope>
    <source>
        <strain evidence="1 2">NIVA-CYA 126/8</strain>
    </source>
</reference>
<dbReference type="eggNOG" id="ENOG50331RY">
    <property type="taxonomic scope" value="Bacteria"/>
</dbReference>
<accession>A0A073CVM6</accession>
<evidence type="ECO:0000313" key="1">
    <source>
        <dbReference type="EMBL" id="KEI68070.1"/>
    </source>
</evidence>
<proteinExistence type="predicted"/>
<sequence>MMNLSFPQKLTKTWHISIVLLFVTGLVGCQSISHSESWINFNTAKIELLQQKQKIGAKVYLRGKVKSYAPFLGAGAYQLQDNTGSIWVFTTQPLPPLGQDLLIQGKVEYKSILIKEMKGKDIGDVYIKEIKREQRMGNG</sequence>
<gene>
    <name evidence="1" type="ORF">A19Y_3273</name>
</gene>